<name>A0A9X9K2V5_9CAUD</name>
<reference evidence="2" key="1">
    <citation type="submission" date="2022-09" db="EMBL/GenBank/DDBJ databases">
        <authorList>
            <person name="Washington J.M."/>
            <person name="Situmorang M.A."/>
            <person name="Garlena R.A."/>
            <person name="Russell D.A."/>
            <person name="Jacobs-Sera D."/>
            <person name="Hatfull G.F."/>
        </authorList>
    </citation>
    <scope>NUCLEOTIDE SEQUENCE</scope>
</reference>
<proteinExistence type="predicted"/>
<evidence type="ECO:0000313" key="3">
    <source>
        <dbReference type="Proteomes" id="UP001164797"/>
    </source>
</evidence>
<dbReference type="EMBL" id="OP434449">
    <property type="protein sequence ID" value="UYL87165.1"/>
    <property type="molecule type" value="Genomic_DNA"/>
</dbReference>
<sequence>MSKKTTWADVRKGDLVELAGREYVVRKIKAGKKKADVKVERKGRTAESTVKLADRVTIVAKGDGSKHGPLTDEHGTARRWATKKEAREVLGESAKLEAGDPSATKPPAKATGDPWETPHGRIERKLDEILGARLVGESTGPEGYYVPPVNVTTIAAHMAVFHGGIPEACDDEGKMMLAHAAQHDAAKKGESVLAVNHWHTEKRPA</sequence>
<accession>A0A9X9K2V5</accession>
<dbReference type="KEGG" id="vg:80019608"/>
<organism evidence="2 3">
    <name type="scientific">Microbacterium phage OscarSo</name>
    <dbReference type="NCBI Taxonomy" id="2985324"/>
    <lineage>
        <taxon>Viruses</taxon>
        <taxon>Duplodnaviria</taxon>
        <taxon>Heunggongvirae</taxon>
        <taxon>Uroviricota</taxon>
        <taxon>Caudoviricetes</taxon>
        <taxon>Oscarsovirus</taxon>
        <taxon>Oscarsovirus oscarso</taxon>
    </lineage>
</organism>
<dbReference type="RefSeq" id="YP_010755002.1">
    <property type="nucleotide sequence ID" value="NC_073466.1"/>
</dbReference>
<feature type="region of interest" description="Disordered" evidence="1">
    <location>
        <begin position="91"/>
        <end position="119"/>
    </location>
</feature>
<protein>
    <submittedName>
        <fullName evidence="2">Uncharacterized protein</fullName>
    </submittedName>
</protein>
<gene>
    <name evidence="2" type="primary">44</name>
    <name evidence="2" type="ORF">SEA_OSCARSO_44</name>
</gene>
<evidence type="ECO:0000256" key="1">
    <source>
        <dbReference type="SAM" id="MobiDB-lite"/>
    </source>
</evidence>
<evidence type="ECO:0000313" key="2">
    <source>
        <dbReference type="EMBL" id="UYL87165.1"/>
    </source>
</evidence>
<dbReference type="Proteomes" id="UP001164797">
    <property type="component" value="Segment"/>
</dbReference>
<keyword evidence="3" id="KW-1185">Reference proteome</keyword>
<dbReference type="GeneID" id="80019608"/>